<evidence type="ECO:0000313" key="2">
    <source>
        <dbReference type="EMBL" id="CAK9874280.1"/>
    </source>
</evidence>
<gene>
    <name evidence="2" type="ORF">CSSPJE1EN2_LOCUS16721</name>
</gene>
<organism evidence="2 3">
    <name type="scientific">Sphagnum jensenii</name>
    <dbReference type="NCBI Taxonomy" id="128206"/>
    <lineage>
        <taxon>Eukaryota</taxon>
        <taxon>Viridiplantae</taxon>
        <taxon>Streptophyta</taxon>
        <taxon>Embryophyta</taxon>
        <taxon>Bryophyta</taxon>
        <taxon>Sphagnophytina</taxon>
        <taxon>Sphagnopsida</taxon>
        <taxon>Sphagnales</taxon>
        <taxon>Sphagnaceae</taxon>
        <taxon>Sphagnum</taxon>
    </lineage>
</organism>
<dbReference type="Proteomes" id="UP001497522">
    <property type="component" value="Chromosome 4"/>
</dbReference>
<reference evidence="2" key="1">
    <citation type="submission" date="2024-03" db="EMBL/GenBank/DDBJ databases">
        <authorList>
            <consortium name="ELIXIR-Norway"/>
            <consortium name="Elixir Norway"/>
        </authorList>
    </citation>
    <scope>NUCLEOTIDE SEQUENCE</scope>
</reference>
<name>A0ABP1BFV4_9BRYO</name>
<proteinExistence type="predicted"/>
<feature type="region of interest" description="Disordered" evidence="1">
    <location>
        <begin position="1"/>
        <end position="22"/>
    </location>
</feature>
<evidence type="ECO:0000256" key="1">
    <source>
        <dbReference type="SAM" id="MobiDB-lite"/>
    </source>
</evidence>
<feature type="compositionally biased region" description="Basic and acidic residues" evidence="1">
    <location>
        <begin position="1"/>
        <end position="13"/>
    </location>
</feature>
<dbReference type="EMBL" id="OZ023705">
    <property type="protein sequence ID" value="CAK9874280.1"/>
    <property type="molecule type" value="Genomic_DNA"/>
</dbReference>
<sequence length="204" mass="22868">MLQRGEEGERTKETTNITLGGSTSVANLESRGMFGQGMVAGSGIQVQGREDTTKTFEQNSSRADTEEVLSVKQIGGFNIHNRNVKEDLIYKFCIPTGIKNGNNPMRFLRYRDTFTPIIVGNWEVSMENTFEAANYTFKVERHLFHIEQGAITFGKGRPQDYVLEMFINLKMTHLVGLHSDKTIEIRQEKSCGNVGGLGVQLFPV</sequence>
<accession>A0ABP1BFV4</accession>
<evidence type="ECO:0000313" key="3">
    <source>
        <dbReference type="Proteomes" id="UP001497522"/>
    </source>
</evidence>
<keyword evidence="3" id="KW-1185">Reference proteome</keyword>
<protein>
    <submittedName>
        <fullName evidence="2">Uncharacterized protein</fullName>
    </submittedName>
</protein>